<organism evidence="16 17">
    <name type="scientific">Candidatus Avichristensenella intestinipullorum</name>
    <dbReference type="NCBI Taxonomy" id="2840693"/>
    <lineage>
        <taxon>Bacteria</taxon>
        <taxon>Bacillati</taxon>
        <taxon>Bacillota</taxon>
        <taxon>Clostridia</taxon>
        <taxon>Candidatus Avichristensenella</taxon>
    </lineage>
</organism>
<evidence type="ECO:0000259" key="15">
    <source>
        <dbReference type="Pfam" id="PF03447"/>
    </source>
</evidence>
<dbReference type="GO" id="GO:0050661">
    <property type="term" value="F:NADP binding"/>
    <property type="evidence" value="ECO:0007669"/>
    <property type="project" value="InterPro"/>
</dbReference>
<dbReference type="SUPFAM" id="SSF55347">
    <property type="entry name" value="Glyceraldehyde-3-phosphate dehydrogenase-like, C-terminal domain"/>
    <property type="match status" value="1"/>
</dbReference>
<dbReference type="Proteomes" id="UP000886819">
    <property type="component" value="Unassembled WGS sequence"/>
</dbReference>
<sequence length="381" mass="39478">MRIAILGYGVVGGGVHALLRDGSLGMTVGRVLDRRVLPELGPLRTAKIRDILEDRSIDAVVEAIGGLHPALDFVHAALCAGKHVVTSNKEMVSHAYAELTNLASAHGVQLRFSASVGGGIPWLHNLLRTARGDRIRALRGIVNGTTNYILDAMGGGADFGDALARAQALGFAEADPTADLEGLDAQRKCAISASLAFGGAVAPDRVPALGIAAIRKADIEAFAARGLACRLMACAGAVAAGVYAYVEPTLVDAGSLEAQVKTNHNCIFLTAEALGDAAFYGQGAGRFPTAQNVVQDLLDIRDGLPASVPGTAPIPVRNGAISHRYYIRTRLPLPEGLAREAWGEGVATNPMSVAEAHALASRIRAEDAGAFFAGMGGGKQP</sequence>
<comment type="similarity">
    <text evidence="3 13">Belongs to the homoserine dehydrogenase family.</text>
</comment>
<evidence type="ECO:0000256" key="13">
    <source>
        <dbReference type="RuleBase" id="RU004171"/>
    </source>
</evidence>
<evidence type="ECO:0000256" key="5">
    <source>
        <dbReference type="ARBA" id="ARBA00013376"/>
    </source>
</evidence>
<evidence type="ECO:0000313" key="17">
    <source>
        <dbReference type="Proteomes" id="UP000886819"/>
    </source>
</evidence>
<dbReference type="GO" id="GO:0009086">
    <property type="term" value="P:methionine biosynthetic process"/>
    <property type="evidence" value="ECO:0007669"/>
    <property type="project" value="UniProtKB-KW"/>
</dbReference>
<gene>
    <name evidence="16" type="ORF">IAA66_09895</name>
</gene>
<evidence type="ECO:0000256" key="6">
    <source>
        <dbReference type="ARBA" id="ARBA00022605"/>
    </source>
</evidence>
<dbReference type="AlphaFoldDB" id="A0A9D1CJJ3"/>
<dbReference type="EC" id="1.1.1.3" evidence="4 12"/>
<comment type="caution">
    <text evidence="16">The sequence shown here is derived from an EMBL/GenBank/DDBJ whole genome shotgun (WGS) entry which is preliminary data.</text>
</comment>
<evidence type="ECO:0000256" key="3">
    <source>
        <dbReference type="ARBA" id="ARBA00006753"/>
    </source>
</evidence>
<dbReference type="InterPro" id="IPR005106">
    <property type="entry name" value="Asp/hSer_DH_NAD-bd"/>
</dbReference>
<protein>
    <recommendedName>
        <fullName evidence="5 12">Homoserine dehydrogenase</fullName>
        <ecNumber evidence="4 12">1.1.1.3</ecNumber>
    </recommendedName>
</protein>
<dbReference type="Pfam" id="PF03447">
    <property type="entry name" value="NAD_binding_3"/>
    <property type="match status" value="1"/>
</dbReference>
<dbReference type="InterPro" id="IPR019811">
    <property type="entry name" value="HDH_CS"/>
</dbReference>
<keyword evidence="12" id="KW-0521">NADP</keyword>
<dbReference type="Gene3D" id="3.40.50.720">
    <property type="entry name" value="NAD(P)-binding Rossmann-like Domain"/>
    <property type="match status" value="1"/>
</dbReference>
<evidence type="ECO:0000313" key="16">
    <source>
        <dbReference type="EMBL" id="HIQ63875.1"/>
    </source>
</evidence>
<dbReference type="PANTHER" id="PTHR43331:SF1">
    <property type="entry name" value="HOMOSERINE DEHYDROGENASE"/>
    <property type="match status" value="1"/>
</dbReference>
<evidence type="ECO:0000256" key="9">
    <source>
        <dbReference type="ARBA" id="ARBA00023053"/>
    </source>
</evidence>
<dbReference type="InterPro" id="IPR036291">
    <property type="entry name" value="NAD(P)-bd_dom_sf"/>
</dbReference>
<reference evidence="16" key="2">
    <citation type="journal article" date="2021" name="PeerJ">
        <title>Extensive microbial diversity within the chicken gut microbiome revealed by metagenomics and culture.</title>
        <authorList>
            <person name="Gilroy R."/>
            <person name="Ravi A."/>
            <person name="Getino M."/>
            <person name="Pursley I."/>
            <person name="Horton D.L."/>
            <person name="Alikhan N.F."/>
            <person name="Baker D."/>
            <person name="Gharbi K."/>
            <person name="Hall N."/>
            <person name="Watson M."/>
            <person name="Adriaenssens E.M."/>
            <person name="Foster-Nyarko E."/>
            <person name="Jarju S."/>
            <person name="Secka A."/>
            <person name="Antonio M."/>
            <person name="Oren A."/>
            <person name="Chaudhuri R.R."/>
            <person name="La Ragione R."/>
            <person name="Hildebrand F."/>
            <person name="Pallen M.J."/>
        </authorList>
    </citation>
    <scope>NUCLEOTIDE SEQUENCE</scope>
    <source>
        <strain evidence="16">ChiHile30-977</strain>
    </source>
</reference>
<reference evidence="16" key="1">
    <citation type="submission" date="2020-10" db="EMBL/GenBank/DDBJ databases">
        <authorList>
            <person name="Gilroy R."/>
        </authorList>
    </citation>
    <scope>NUCLEOTIDE SEQUENCE</scope>
    <source>
        <strain evidence="16">ChiHile30-977</strain>
    </source>
</reference>
<evidence type="ECO:0000256" key="11">
    <source>
        <dbReference type="ARBA" id="ARBA00048841"/>
    </source>
</evidence>
<comment type="pathway">
    <text evidence="1 12">Amino-acid biosynthesis; L-threonine biosynthesis; L-threonine from L-aspartate: step 3/5.</text>
</comment>
<evidence type="ECO:0000256" key="10">
    <source>
        <dbReference type="ARBA" id="ARBA00023167"/>
    </source>
</evidence>
<evidence type="ECO:0000256" key="7">
    <source>
        <dbReference type="ARBA" id="ARBA00022697"/>
    </source>
</evidence>
<keyword evidence="8 12" id="KW-0560">Oxidoreductase</keyword>
<proteinExistence type="inferred from homology"/>
<keyword evidence="7 12" id="KW-0791">Threonine biosynthesis</keyword>
<evidence type="ECO:0000256" key="12">
    <source>
        <dbReference type="RuleBase" id="RU000579"/>
    </source>
</evidence>
<feature type="domain" description="Homoserine dehydrogenase catalytic" evidence="14">
    <location>
        <begin position="121"/>
        <end position="298"/>
    </location>
</feature>
<evidence type="ECO:0000256" key="4">
    <source>
        <dbReference type="ARBA" id="ARBA00013213"/>
    </source>
</evidence>
<keyword evidence="9" id="KW-0915">Sodium</keyword>
<dbReference type="Pfam" id="PF00742">
    <property type="entry name" value="Homoserine_dh"/>
    <property type="match status" value="1"/>
</dbReference>
<dbReference type="Gene3D" id="3.30.360.10">
    <property type="entry name" value="Dihydrodipicolinate Reductase, domain 2"/>
    <property type="match status" value="1"/>
</dbReference>
<dbReference type="SUPFAM" id="SSF51735">
    <property type="entry name" value="NAD(P)-binding Rossmann-fold domains"/>
    <property type="match status" value="1"/>
</dbReference>
<accession>A0A9D1CJJ3</accession>
<comment type="catalytic activity">
    <reaction evidence="11">
        <text>L-homoserine + NADP(+) = L-aspartate 4-semialdehyde + NADPH + H(+)</text>
        <dbReference type="Rhea" id="RHEA:15761"/>
        <dbReference type="ChEBI" id="CHEBI:15378"/>
        <dbReference type="ChEBI" id="CHEBI:57476"/>
        <dbReference type="ChEBI" id="CHEBI:57783"/>
        <dbReference type="ChEBI" id="CHEBI:58349"/>
        <dbReference type="ChEBI" id="CHEBI:537519"/>
        <dbReference type="EC" id="1.1.1.3"/>
    </reaction>
    <physiologicalReaction direction="right-to-left" evidence="11">
        <dbReference type="Rhea" id="RHEA:15763"/>
    </physiologicalReaction>
</comment>
<dbReference type="NCBIfam" id="NF004976">
    <property type="entry name" value="PRK06349.1"/>
    <property type="match status" value="1"/>
</dbReference>
<keyword evidence="10 12" id="KW-0486">Methionine biosynthesis</keyword>
<dbReference type="InterPro" id="IPR001342">
    <property type="entry name" value="HDH_cat"/>
</dbReference>
<evidence type="ECO:0000256" key="1">
    <source>
        <dbReference type="ARBA" id="ARBA00005056"/>
    </source>
</evidence>
<dbReference type="PANTHER" id="PTHR43331">
    <property type="entry name" value="HOMOSERINE DEHYDROGENASE"/>
    <property type="match status" value="1"/>
</dbReference>
<dbReference type="FunFam" id="3.30.360.10:FF:000005">
    <property type="entry name" value="Homoserine dehydrogenase"/>
    <property type="match status" value="1"/>
</dbReference>
<dbReference type="GO" id="GO:0004412">
    <property type="term" value="F:homoserine dehydrogenase activity"/>
    <property type="evidence" value="ECO:0007669"/>
    <property type="project" value="UniProtKB-EC"/>
</dbReference>
<dbReference type="EMBL" id="DVFI01000136">
    <property type="protein sequence ID" value="HIQ63875.1"/>
    <property type="molecule type" value="Genomic_DNA"/>
</dbReference>
<evidence type="ECO:0000256" key="8">
    <source>
        <dbReference type="ARBA" id="ARBA00023002"/>
    </source>
</evidence>
<evidence type="ECO:0000256" key="2">
    <source>
        <dbReference type="ARBA" id="ARBA00005062"/>
    </source>
</evidence>
<comment type="pathway">
    <text evidence="2 12">Amino-acid biosynthesis; L-methionine biosynthesis via de novo pathway; L-homoserine from L-aspartate: step 3/3.</text>
</comment>
<dbReference type="PROSITE" id="PS01042">
    <property type="entry name" value="HOMOSER_DHGENASE"/>
    <property type="match status" value="1"/>
</dbReference>
<evidence type="ECO:0000259" key="14">
    <source>
        <dbReference type="Pfam" id="PF00742"/>
    </source>
</evidence>
<feature type="domain" description="Aspartate/homoserine dehydrogenase NAD-binding" evidence="15">
    <location>
        <begin position="7"/>
        <end position="112"/>
    </location>
</feature>
<keyword evidence="6 12" id="KW-0028">Amino-acid biosynthesis</keyword>
<name>A0A9D1CJJ3_9FIRM</name>
<dbReference type="GO" id="GO:0009088">
    <property type="term" value="P:threonine biosynthetic process"/>
    <property type="evidence" value="ECO:0007669"/>
    <property type="project" value="UniProtKB-KW"/>
</dbReference>